<feature type="signal peptide" evidence="11">
    <location>
        <begin position="1"/>
        <end position="35"/>
    </location>
</feature>
<sequence length="800" mass="86885" precursor="true">MIPVRLRAVVCAARSRVSFVITATVLSLASTAAQAQDTTGVGAIRGVVLDAAGQPAGGVRVCALDTDSCATSDARGMFRIGELRAGGYRLEILPLAGLPFTSDQVNVRAGQDGAIEVTLPPVEDFQQTVTVTAPAFQAPEAVKNSGFLVEPRDLLKSAAALQDVSRYVQALPGVVIGTNDLRNDIIVRGGSPLENLFVVDNVEIPNINAFANFASAGGTVGLLDAQLLQDVTFLTGGYPAPYINRTSSVLQVTQREGNRREFGGWATLGFAGAGAILEGPINAGKGSWVVSARRSFLDLFTRDVGFGGVPVVYALNGKAVYDLTPRDRLWVVNIAGVDEIRLGLNESTDLDDEIANFDIRYAGWRSATGFNWQRTFGSRGVGLFGITHSEAKVGQQVKDLVAQGVPPPGVPPDDIIAESPVVYFEDSREGETTLKYDLTVRLPLFDTVQAGGSFKTFRIDYTVESPYGNDTPYSPVAGIDPFFLDTRFRSYQAGAYLQASKQVAARVNVTLGGRVDHYAVLSQVRFSPRAGVKVRLTDALSWNSSVGSYYQQPAFLFVSAFPQNASLVPWRADHYVTGLAWSPAADMRVTAEAYRKNYADYPVASGLPSVSLANIGDTFDVREILFPLTSAGEGRSEGVELFAEKRLTSKLYGQGNLSLSRTRHAGLDGVRRPGSFDYPFVFNLLGGYRLSPVWEVSARLSFLSGRPFTPYDQAVSTAQRRGVYDLTRVNAERAPDYARVDLRVDRTFTIGGQPLNLFLGVQNVINRRNFASYSWNRRTNAQQFGEQQGIFPIIGFDWRF</sequence>
<dbReference type="Gene3D" id="2.40.170.20">
    <property type="entry name" value="TonB-dependent receptor, beta-barrel domain"/>
    <property type="match status" value="1"/>
</dbReference>
<comment type="similarity">
    <text evidence="10">Belongs to the TonB-dependent receptor family.</text>
</comment>
<dbReference type="Gene3D" id="2.170.130.10">
    <property type="entry name" value="TonB-dependent receptor, plug domain"/>
    <property type="match status" value="1"/>
</dbReference>
<dbReference type="InterPro" id="IPR036942">
    <property type="entry name" value="Beta-barrel_TonB_sf"/>
</dbReference>
<dbReference type="GO" id="GO:0044718">
    <property type="term" value="P:siderophore transmembrane transport"/>
    <property type="evidence" value="ECO:0007669"/>
    <property type="project" value="TreeGrafter"/>
</dbReference>
<evidence type="ECO:0000256" key="4">
    <source>
        <dbReference type="ARBA" id="ARBA00022692"/>
    </source>
</evidence>
<dbReference type="KEGG" id="abac:LuPra_05102"/>
<dbReference type="GO" id="GO:0009279">
    <property type="term" value="C:cell outer membrane"/>
    <property type="evidence" value="ECO:0007669"/>
    <property type="project" value="UniProtKB-SubCell"/>
</dbReference>
<dbReference type="Gene3D" id="2.60.40.1120">
    <property type="entry name" value="Carboxypeptidase-like, regulatory domain"/>
    <property type="match status" value="1"/>
</dbReference>
<keyword evidence="14" id="KW-1185">Reference proteome</keyword>
<dbReference type="Proteomes" id="UP000076079">
    <property type="component" value="Chromosome"/>
</dbReference>
<dbReference type="Pfam" id="PF00593">
    <property type="entry name" value="TonB_dep_Rec_b-barrel"/>
    <property type="match status" value="1"/>
</dbReference>
<dbReference type="SUPFAM" id="SSF56935">
    <property type="entry name" value="Porins"/>
    <property type="match status" value="1"/>
</dbReference>
<keyword evidence="4 10" id="KW-0812">Transmembrane</keyword>
<accession>A0A143PSX9</accession>
<comment type="subcellular location">
    <subcellularLocation>
        <location evidence="1 10">Cell outer membrane</location>
        <topology evidence="1 10">Multi-pass membrane protein</topology>
    </subcellularLocation>
</comment>
<dbReference type="PROSITE" id="PS52016">
    <property type="entry name" value="TONB_DEPENDENT_REC_3"/>
    <property type="match status" value="1"/>
</dbReference>
<dbReference type="STRING" id="1855912.LuPra_05102"/>
<dbReference type="AlphaFoldDB" id="A0A143PSX9"/>
<dbReference type="PANTHER" id="PTHR30069">
    <property type="entry name" value="TONB-DEPENDENT OUTER MEMBRANE RECEPTOR"/>
    <property type="match status" value="1"/>
</dbReference>
<evidence type="ECO:0000256" key="10">
    <source>
        <dbReference type="PROSITE-ProRule" id="PRU01360"/>
    </source>
</evidence>
<keyword evidence="5 11" id="KW-0732">Signal</keyword>
<dbReference type="Pfam" id="PF13620">
    <property type="entry name" value="CarboxypepD_reg"/>
    <property type="match status" value="1"/>
</dbReference>
<evidence type="ECO:0000256" key="6">
    <source>
        <dbReference type="ARBA" id="ARBA00023077"/>
    </source>
</evidence>
<proteinExistence type="inferred from homology"/>
<dbReference type="EMBL" id="CP015136">
    <property type="protein sequence ID" value="AMY11837.1"/>
    <property type="molecule type" value="Genomic_DNA"/>
</dbReference>
<keyword evidence="2 10" id="KW-0813">Transport</keyword>
<name>A0A143PSX9_LUTPR</name>
<feature type="chain" id="PRO_5007511956" evidence="11">
    <location>
        <begin position="36"/>
        <end position="800"/>
    </location>
</feature>
<dbReference type="InterPro" id="IPR013784">
    <property type="entry name" value="Carb-bd-like_fold"/>
</dbReference>
<evidence type="ECO:0000256" key="1">
    <source>
        <dbReference type="ARBA" id="ARBA00004571"/>
    </source>
</evidence>
<dbReference type="InterPro" id="IPR037066">
    <property type="entry name" value="Plug_dom_sf"/>
</dbReference>
<dbReference type="InterPro" id="IPR039426">
    <property type="entry name" value="TonB-dep_rcpt-like"/>
</dbReference>
<keyword evidence="8 13" id="KW-0675">Receptor</keyword>
<dbReference type="GO" id="GO:0030246">
    <property type="term" value="F:carbohydrate binding"/>
    <property type="evidence" value="ECO:0007669"/>
    <property type="project" value="InterPro"/>
</dbReference>
<protein>
    <submittedName>
        <fullName evidence="13">TonB-dependent siderophore receptor</fullName>
    </submittedName>
</protein>
<feature type="domain" description="TonB-dependent receptor-like beta-barrel" evidence="12">
    <location>
        <begin position="338"/>
        <end position="764"/>
    </location>
</feature>
<evidence type="ECO:0000256" key="5">
    <source>
        <dbReference type="ARBA" id="ARBA00022729"/>
    </source>
</evidence>
<evidence type="ECO:0000313" key="14">
    <source>
        <dbReference type="Proteomes" id="UP000076079"/>
    </source>
</evidence>
<keyword evidence="9 10" id="KW-0998">Cell outer membrane</keyword>
<keyword evidence="3 10" id="KW-1134">Transmembrane beta strand</keyword>
<reference evidence="13 14" key="1">
    <citation type="journal article" date="2016" name="Genome Announc.">
        <title>First Complete Genome Sequence of a Subdivision 6 Acidobacterium Strain.</title>
        <authorList>
            <person name="Huang S."/>
            <person name="Vieira S."/>
            <person name="Bunk B."/>
            <person name="Riedel T."/>
            <person name="Sproer C."/>
            <person name="Overmann J."/>
        </authorList>
    </citation>
    <scope>NUCLEOTIDE SEQUENCE [LARGE SCALE GENOMIC DNA]</scope>
    <source>
        <strain evidence="14">DSM 100886 HEG_-6_39</strain>
    </source>
</reference>
<keyword evidence="6" id="KW-0798">TonB box</keyword>
<evidence type="ECO:0000256" key="11">
    <source>
        <dbReference type="SAM" id="SignalP"/>
    </source>
</evidence>
<evidence type="ECO:0000256" key="2">
    <source>
        <dbReference type="ARBA" id="ARBA00022448"/>
    </source>
</evidence>
<reference evidence="14" key="2">
    <citation type="submission" date="2016-04" db="EMBL/GenBank/DDBJ databases">
        <title>First Complete Genome Sequence of a Subdivision 6 Acidobacterium.</title>
        <authorList>
            <person name="Huang S."/>
            <person name="Vieira S."/>
            <person name="Bunk B."/>
            <person name="Riedel T."/>
            <person name="Sproeer C."/>
            <person name="Overmann J."/>
        </authorList>
    </citation>
    <scope>NUCLEOTIDE SEQUENCE [LARGE SCALE GENOMIC DNA]</scope>
    <source>
        <strain evidence="14">DSM 100886 HEG_-6_39</strain>
    </source>
</reference>
<dbReference type="SUPFAM" id="SSF49452">
    <property type="entry name" value="Starch-binding domain-like"/>
    <property type="match status" value="1"/>
</dbReference>
<evidence type="ECO:0000313" key="13">
    <source>
        <dbReference type="EMBL" id="AMY11837.1"/>
    </source>
</evidence>
<dbReference type="PANTHER" id="PTHR30069:SF29">
    <property type="entry name" value="HEMOGLOBIN AND HEMOGLOBIN-HAPTOGLOBIN-BINDING PROTEIN 1-RELATED"/>
    <property type="match status" value="1"/>
</dbReference>
<keyword evidence="7 10" id="KW-0472">Membrane</keyword>
<evidence type="ECO:0000256" key="8">
    <source>
        <dbReference type="ARBA" id="ARBA00023170"/>
    </source>
</evidence>
<evidence type="ECO:0000259" key="12">
    <source>
        <dbReference type="Pfam" id="PF00593"/>
    </source>
</evidence>
<organism evidence="13 14">
    <name type="scientific">Luteitalea pratensis</name>
    <dbReference type="NCBI Taxonomy" id="1855912"/>
    <lineage>
        <taxon>Bacteria</taxon>
        <taxon>Pseudomonadati</taxon>
        <taxon>Acidobacteriota</taxon>
        <taxon>Vicinamibacteria</taxon>
        <taxon>Vicinamibacterales</taxon>
        <taxon>Vicinamibacteraceae</taxon>
        <taxon>Luteitalea</taxon>
    </lineage>
</organism>
<evidence type="ECO:0000256" key="9">
    <source>
        <dbReference type="ARBA" id="ARBA00023237"/>
    </source>
</evidence>
<dbReference type="InterPro" id="IPR000531">
    <property type="entry name" value="Beta-barrel_TonB"/>
</dbReference>
<gene>
    <name evidence="13" type="ORF">LuPra_05102</name>
</gene>
<evidence type="ECO:0000256" key="7">
    <source>
        <dbReference type="ARBA" id="ARBA00023136"/>
    </source>
</evidence>
<dbReference type="GO" id="GO:0015344">
    <property type="term" value="F:siderophore uptake transmembrane transporter activity"/>
    <property type="evidence" value="ECO:0007669"/>
    <property type="project" value="TreeGrafter"/>
</dbReference>
<evidence type="ECO:0000256" key="3">
    <source>
        <dbReference type="ARBA" id="ARBA00022452"/>
    </source>
</evidence>